<dbReference type="Pfam" id="PF00717">
    <property type="entry name" value="Peptidase_S24"/>
    <property type="match status" value="1"/>
</dbReference>
<dbReference type="InterPro" id="IPR039418">
    <property type="entry name" value="LexA-like"/>
</dbReference>
<dbReference type="InterPro" id="IPR015927">
    <property type="entry name" value="Peptidase_S24_S26A/B/C"/>
</dbReference>
<dbReference type="Proteomes" id="UP000594778">
    <property type="component" value="Chromosome"/>
</dbReference>
<dbReference type="SUPFAM" id="SSF51306">
    <property type="entry name" value="LexA/Signal peptidase"/>
    <property type="match status" value="1"/>
</dbReference>
<name>A0A7T2S653_DELAC</name>
<feature type="domain" description="Peptidase S24/S26A/S26B/S26C" evidence="1">
    <location>
        <begin position="90"/>
        <end position="214"/>
    </location>
</feature>
<dbReference type="EMBL" id="CP065668">
    <property type="protein sequence ID" value="QPS09648.1"/>
    <property type="molecule type" value="Genomic_DNA"/>
</dbReference>
<dbReference type="PANTHER" id="PTHR33516:SF2">
    <property type="entry name" value="LEXA REPRESSOR-RELATED"/>
    <property type="match status" value="1"/>
</dbReference>
<evidence type="ECO:0000313" key="2">
    <source>
        <dbReference type="EMBL" id="QPS09648.1"/>
    </source>
</evidence>
<dbReference type="Gene3D" id="2.10.109.10">
    <property type="entry name" value="Umud Fragment, subunit A"/>
    <property type="match status" value="1"/>
</dbReference>
<dbReference type="PANTHER" id="PTHR33516">
    <property type="entry name" value="LEXA REPRESSOR"/>
    <property type="match status" value="1"/>
</dbReference>
<proteinExistence type="predicted"/>
<organism evidence="2 3">
    <name type="scientific">Delftia acidovorans</name>
    <name type="common">Pseudomonas acidovorans</name>
    <name type="synonym">Comamonas acidovorans</name>
    <dbReference type="NCBI Taxonomy" id="80866"/>
    <lineage>
        <taxon>Bacteria</taxon>
        <taxon>Pseudomonadati</taxon>
        <taxon>Pseudomonadota</taxon>
        <taxon>Betaproteobacteria</taxon>
        <taxon>Burkholderiales</taxon>
        <taxon>Comamonadaceae</taxon>
        <taxon>Delftia</taxon>
    </lineage>
</organism>
<dbReference type="InterPro" id="IPR050077">
    <property type="entry name" value="LexA_repressor"/>
</dbReference>
<dbReference type="AlphaFoldDB" id="A0A7T2S653"/>
<gene>
    <name evidence="2" type="ORF">I6G66_06400</name>
</gene>
<evidence type="ECO:0000313" key="3">
    <source>
        <dbReference type="Proteomes" id="UP000594778"/>
    </source>
</evidence>
<dbReference type="InterPro" id="IPR036286">
    <property type="entry name" value="LexA/Signal_pep-like_sf"/>
</dbReference>
<evidence type="ECO:0000259" key="1">
    <source>
        <dbReference type="Pfam" id="PF00717"/>
    </source>
</evidence>
<sequence length="222" mass="24230">MHPVTERIYQAVAHLTGKASVGPTDVSQFLGLANSQTAKNWETRGPSSDGLVAAAERGINMRWMKYGEGTMEDGAPLPQTPRPAGVTLVPLISSVQAGNWSEIVDRFQPGDAEKWLPCPVRHGPNTFCLAVEGESMSNPGVRPSYEPGDIIFVDPGRAAQPGDRVVVRLDNQEQATFKQYLEEDGRKFLRALNPDWKPRLTPINGEATICGVVIGKWVPEID</sequence>
<dbReference type="CDD" id="cd06529">
    <property type="entry name" value="S24_LexA-like"/>
    <property type="match status" value="1"/>
</dbReference>
<accession>A0A7T2S653</accession>
<protein>
    <submittedName>
        <fullName evidence="2">XRE family transcriptional regulator</fullName>
    </submittedName>
</protein>
<dbReference type="RefSeq" id="WP_197956498.1">
    <property type="nucleotide sequence ID" value="NZ_CP065668.1"/>
</dbReference>
<reference evidence="2 3" key="1">
    <citation type="submission" date="2020-12" db="EMBL/GenBank/DDBJ databases">
        <title>FDA dAtabase for Regulatory Grade micrObial Sequences (FDA-ARGOS): Supporting development and validation of Infectious Disease Dx tests.</title>
        <authorList>
            <person name="Sproer C."/>
            <person name="Gronow S."/>
            <person name="Severitt S."/>
            <person name="Schroder I."/>
            <person name="Tallon L."/>
            <person name="Sadzewicz L."/>
            <person name="Zhao X."/>
            <person name="Boylan J."/>
            <person name="Ott S."/>
            <person name="Bowen H."/>
            <person name="Vavikolanu K."/>
            <person name="Mehta A."/>
            <person name="Aluvathingal J."/>
            <person name="Nadendla S."/>
            <person name="Lowell S."/>
            <person name="Myers T."/>
            <person name="Yan Y."/>
            <person name="Sichtig H."/>
        </authorList>
    </citation>
    <scope>NUCLEOTIDE SEQUENCE [LARGE SCALE GENOMIC DNA]</scope>
    <source>
        <strain evidence="2 3">FDAARGOS_909</strain>
    </source>
</reference>